<feature type="signal peptide" evidence="13">
    <location>
        <begin position="1"/>
        <end position="26"/>
    </location>
</feature>
<feature type="domain" description="TonB-dependent receptor-like beta-barrel" evidence="14">
    <location>
        <begin position="271"/>
        <end position="743"/>
    </location>
</feature>
<dbReference type="EMBL" id="CP009122">
    <property type="protein sequence ID" value="AJA07232.1"/>
    <property type="molecule type" value="Genomic_DNA"/>
</dbReference>
<evidence type="ECO:0000256" key="11">
    <source>
        <dbReference type="PROSITE-ProRule" id="PRU01360"/>
    </source>
</evidence>
<evidence type="ECO:0000256" key="9">
    <source>
        <dbReference type="ARBA" id="ARBA00023136"/>
    </source>
</evidence>
<dbReference type="InterPro" id="IPR039426">
    <property type="entry name" value="TonB-dep_rcpt-like"/>
</dbReference>
<evidence type="ECO:0000256" key="13">
    <source>
        <dbReference type="SAM" id="SignalP"/>
    </source>
</evidence>
<dbReference type="Gene3D" id="2.40.170.20">
    <property type="entry name" value="TonB-dependent receptor, beta-barrel domain"/>
    <property type="match status" value="1"/>
</dbReference>
<sequence length="780" mass="84685">MGVKSMKRILLFCTSSLTLCSAPAFAQRTAEAADQAQTSVAENSGEIVVTATRSAQVVSRVPISISAYNQASLDKTGVRDVAGIVAQTPGLVFQTTSRATNIAIRGISSTAGAATTGIYIDDTPIQIRSLGYGGGNAYPIIFDLDRVEVLRGPQGTLFGAGSEGGTVRFITPKPDMTRQSGYLRSELAFTESGAPSYEAGAALGGPLVADKIAYRASGYYRRNGGYVDRRNFDTKATVSHNDNWDRSYAGRLALAFAPSETLTITPSIFYQNTFSHGSSFYWDSLSDLDAHRYINDQPGAEPSHDEFYLPALNIDYDMGPMRLVANASYFDRSTRNTVDYTTLNQSLFTGISLPSIPGQHAESNYSNTQKNYTGELRLQSNDADARLRWVVGGFWSRNRQTAQQQVADTYFPTYILSTFGAPYTAIFGQSLVDGHLIYDQVTRSVDSQYAIFGEATYRIVEGLSFTAGLRYSHTKFEISALAQGPVVGPKTIDSGVQKENPVTPKFGLNYQFNRNNLVYVTVSKGFRPGGYNPAVGLPCNGNLVSLGLTDRPPLYNSDSVWSYEVGSKNKAFGGKVQLAASAYQVDWNSIQQNVFLNSCGFQFTGNLGSVRSRGFDLDVQVNVTPNLLVSAAVGYTNATFQKTVFGGPSATSAVASAGDAVVAPPWTVALHGEYTRPVLDGHEGYLRLDYNFKSHQAAMTPGLNPANGIADPTIDNVPATHLLSLRTGLRLNGIDVSAFVNNLLDDNAWIARQRDNTRSTLYRSMSNRPRTWGMTASYRF</sequence>
<dbReference type="GO" id="GO:0009279">
    <property type="term" value="C:cell outer membrane"/>
    <property type="evidence" value="ECO:0007669"/>
    <property type="project" value="UniProtKB-SubCell"/>
</dbReference>
<dbReference type="AlphaFoldDB" id="A0A0A7PH37"/>
<keyword evidence="6" id="KW-0408">Iron</keyword>
<dbReference type="Pfam" id="PF00593">
    <property type="entry name" value="TonB_dep_Rec_b-barrel"/>
    <property type="match status" value="1"/>
</dbReference>
<keyword evidence="4" id="KW-0410">Iron transport</keyword>
<dbReference type="GO" id="GO:0006826">
    <property type="term" value="P:iron ion transport"/>
    <property type="evidence" value="ECO:0007669"/>
    <property type="project" value="UniProtKB-KW"/>
</dbReference>
<proteinExistence type="inferred from homology"/>
<keyword evidence="8 12" id="KW-0798">TonB box</keyword>
<keyword evidence="5 11" id="KW-0812">Transmembrane</keyword>
<dbReference type="Pfam" id="PF07715">
    <property type="entry name" value="Plug"/>
    <property type="match status" value="1"/>
</dbReference>
<accession>A0A0A7PH37</accession>
<evidence type="ECO:0000256" key="8">
    <source>
        <dbReference type="ARBA" id="ARBA00023077"/>
    </source>
</evidence>
<comment type="similarity">
    <text evidence="11 12">Belongs to the TonB-dependent receptor family.</text>
</comment>
<evidence type="ECO:0000259" key="14">
    <source>
        <dbReference type="Pfam" id="PF00593"/>
    </source>
</evidence>
<keyword evidence="13" id="KW-0732">Signal</keyword>
<dbReference type="KEGG" id="sphk:SKP52_01460"/>
<evidence type="ECO:0000256" key="2">
    <source>
        <dbReference type="ARBA" id="ARBA00022448"/>
    </source>
</evidence>
<feature type="chain" id="PRO_5002031811" evidence="13">
    <location>
        <begin position="27"/>
        <end position="780"/>
    </location>
</feature>
<evidence type="ECO:0000256" key="6">
    <source>
        <dbReference type="ARBA" id="ARBA00023004"/>
    </source>
</evidence>
<keyword evidence="7" id="KW-0406">Ion transport</keyword>
<dbReference type="OrthoDB" id="9760333at2"/>
<dbReference type="PANTHER" id="PTHR32552">
    <property type="entry name" value="FERRICHROME IRON RECEPTOR-RELATED"/>
    <property type="match status" value="1"/>
</dbReference>
<reference evidence="16 17" key="1">
    <citation type="journal article" date="2015" name="Int. J. Syst. Evol. Microbiol.">
        <title>Description of Sphingopyxis fribergensis sp. nov. - a soil bacterium with the ability to degrade styrene and phenylacetic acid.</title>
        <authorList>
            <person name="Oelschlagel M."/>
            <person name="Ruckert C."/>
            <person name="Kalinowski J."/>
            <person name="Schmidt G."/>
            <person name="Schlomann M."/>
            <person name="Tischler D."/>
        </authorList>
    </citation>
    <scope>NUCLEOTIDE SEQUENCE [LARGE SCALE GENOMIC DNA]</scope>
    <source>
        <strain evidence="16 17">Kp5.2</strain>
    </source>
</reference>
<keyword evidence="2 11" id="KW-0813">Transport</keyword>
<keyword evidence="10 11" id="KW-0998">Cell outer membrane</keyword>
<keyword evidence="3 11" id="KW-1134">Transmembrane beta strand</keyword>
<evidence type="ECO:0000313" key="17">
    <source>
        <dbReference type="Proteomes" id="UP000030907"/>
    </source>
</evidence>
<feature type="domain" description="TonB-dependent receptor plug" evidence="15">
    <location>
        <begin position="59"/>
        <end position="166"/>
    </location>
</feature>
<comment type="subcellular location">
    <subcellularLocation>
        <location evidence="1 11">Cell outer membrane</location>
        <topology evidence="1 11">Multi-pass membrane protein</topology>
    </subcellularLocation>
</comment>
<evidence type="ECO:0000256" key="12">
    <source>
        <dbReference type="RuleBase" id="RU003357"/>
    </source>
</evidence>
<name>A0A0A7PH37_9SPHN</name>
<dbReference type="PANTHER" id="PTHR32552:SF81">
    <property type="entry name" value="TONB-DEPENDENT OUTER MEMBRANE RECEPTOR"/>
    <property type="match status" value="1"/>
</dbReference>
<evidence type="ECO:0000313" key="16">
    <source>
        <dbReference type="EMBL" id="AJA07232.1"/>
    </source>
</evidence>
<evidence type="ECO:0000259" key="15">
    <source>
        <dbReference type="Pfam" id="PF07715"/>
    </source>
</evidence>
<dbReference type="PROSITE" id="PS52016">
    <property type="entry name" value="TONB_DEPENDENT_REC_3"/>
    <property type="match status" value="1"/>
</dbReference>
<dbReference type="InterPro" id="IPR012910">
    <property type="entry name" value="Plug_dom"/>
</dbReference>
<evidence type="ECO:0000256" key="10">
    <source>
        <dbReference type="ARBA" id="ARBA00023237"/>
    </source>
</evidence>
<dbReference type="SUPFAM" id="SSF56935">
    <property type="entry name" value="Porins"/>
    <property type="match status" value="1"/>
</dbReference>
<evidence type="ECO:0000256" key="7">
    <source>
        <dbReference type="ARBA" id="ARBA00023065"/>
    </source>
</evidence>
<evidence type="ECO:0000256" key="5">
    <source>
        <dbReference type="ARBA" id="ARBA00022692"/>
    </source>
</evidence>
<dbReference type="InterPro" id="IPR036942">
    <property type="entry name" value="Beta-barrel_TonB_sf"/>
</dbReference>
<dbReference type="HOGENOM" id="CLU_008287_15_1_5"/>
<evidence type="ECO:0000256" key="4">
    <source>
        <dbReference type="ARBA" id="ARBA00022496"/>
    </source>
</evidence>
<dbReference type="STRING" id="1515612.SKP52_01460"/>
<dbReference type="Proteomes" id="UP000030907">
    <property type="component" value="Chromosome"/>
</dbReference>
<protein>
    <submittedName>
        <fullName evidence="16">TonB-dependent receptor</fullName>
    </submittedName>
</protein>
<keyword evidence="16" id="KW-0675">Receptor</keyword>
<evidence type="ECO:0000256" key="3">
    <source>
        <dbReference type="ARBA" id="ARBA00022452"/>
    </source>
</evidence>
<evidence type="ECO:0000256" key="1">
    <source>
        <dbReference type="ARBA" id="ARBA00004571"/>
    </source>
</evidence>
<dbReference type="InterPro" id="IPR000531">
    <property type="entry name" value="Beta-barrel_TonB"/>
</dbReference>
<gene>
    <name evidence="16" type="ORF">SKP52_01460</name>
</gene>
<keyword evidence="9 11" id="KW-0472">Membrane</keyword>
<keyword evidence="17" id="KW-1185">Reference proteome</keyword>
<organism evidence="16 17">
    <name type="scientific">Sphingopyxis fribergensis</name>
    <dbReference type="NCBI Taxonomy" id="1515612"/>
    <lineage>
        <taxon>Bacteria</taxon>
        <taxon>Pseudomonadati</taxon>
        <taxon>Pseudomonadota</taxon>
        <taxon>Alphaproteobacteria</taxon>
        <taxon>Sphingomonadales</taxon>
        <taxon>Sphingomonadaceae</taxon>
        <taxon>Sphingopyxis</taxon>
    </lineage>
</organism>